<dbReference type="Pfam" id="PF03992">
    <property type="entry name" value="ABM"/>
    <property type="match status" value="1"/>
</dbReference>
<dbReference type="InterPro" id="IPR007138">
    <property type="entry name" value="ABM_dom"/>
</dbReference>
<evidence type="ECO:0000313" key="3">
    <source>
        <dbReference type="Proteomes" id="UP000483078"/>
    </source>
</evidence>
<organism evidence="2 3">
    <name type="scientific">Sediminimonas qiaohouensis</name>
    <dbReference type="NCBI Taxonomy" id="552061"/>
    <lineage>
        <taxon>Bacteria</taxon>
        <taxon>Pseudomonadati</taxon>
        <taxon>Pseudomonadota</taxon>
        <taxon>Alphaproteobacteria</taxon>
        <taxon>Rhodobacterales</taxon>
        <taxon>Roseobacteraceae</taxon>
        <taxon>Sediminimonas</taxon>
    </lineage>
</organism>
<keyword evidence="2" id="KW-0560">Oxidoreductase</keyword>
<dbReference type="AlphaFoldDB" id="A0A7C9M9J1"/>
<keyword evidence="2" id="KW-0503">Monooxygenase</keyword>
<dbReference type="PANTHER" id="PTHR37811:SF2">
    <property type="entry name" value="ABM DOMAIN-CONTAINING PROTEIN"/>
    <property type="match status" value="1"/>
</dbReference>
<dbReference type="PANTHER" id="PTHR37811">
    <property type="entry name" value="BLL5343 PROTEIN"/>
    <property type="match status" value="1"/>
</dbReference>
<dbReference type="Proteomes" id="UP000483078">
    <property type="component" value="Unassembled WGS sequence"/>
</dbReference>
<gene>
    <name evidence="2" type="ORF">FH759_09555</name>
</gene>
<dbReference type="SUPFAM" id="SSF54909">
    <property type="entry name" value="Dimeric alpha+beta barrel"/>
    <property type="match status" value="1"/>
</dbReference>
<proteinExistence type="predicted"/>
<comment type="caution">
    <text evidence="2">The sequence shown here is derived from an EMBL/GenBank/DDBJ whole genome shotgun (WGS) entry which is preliminary data.</text>
</comment>
<evidence type="ECO:0000259" key="1">
    <source>
        <dbReference type="Pfam" id="PF03992"/>
    </source>
</evidence>
<protein>
    <submittedName>
        <fullName evidence="2">Antibiotic biosynthesis monooxygenase</fullName>
    </submittedName>
</protein>
<feature type="domain" description="ABM" evidence="1">
    <location>
        <begin position="41"/>
        <end position="84"/>
    </location>
</feature>
<reference evidence="2 3" key="1">
    <citation type="submission" date="2019-06" db="EMBL/GenBank/DDBJ databases">
        <title>Enrichment of Autotrophic Halophilic Microorganisms from Red Sea Brine Pool Using Microbial Electrosynthesis System.</title>
        <authorList>
            <person name="Alqahtani M.F."/>
            <person name="Bajracharya S."/>
            <person name="Katuri K.P."/>
            <person name="Ali M."/>
            <person name="Saikaly P.E."/>
        </authorList>
    </citation>
    <scope>NUCLEOTIDE SEQUENCE [LARGE SCALE GENOMIC DNA]</scope>
    <source>
        <strain evidence="2">MES6</strain>
    </source>
</reference>
<name>A0A7C9M9J1_9RHOB</name>
<dbReference type="Gene3D" id="3.30.70.100">
    <property type="match status" value="1"/>
</dbReference>
<dbReference type="GO" id="GO:0004497">
    <property type="term" value="F:monooxygenase activity"/>
    <property type="evidence" value="ECO:0007669"/>
    <property type="project" value="UniProtKB-KW"/>
</dbReference>
<dbReference type="RefSeq" id="WP_273249656.1">
    <property type="nucleotide sequence ID" value="NZ_VENJ01000012.1"/>
</dbReference>
<accession>A0A7C9M9J1</accession>
<evidence type="ECO:0000313" key="2">
    <source>
        <dbReference type="EMBL" id="MTJ04921.1"/>
    </source>
</evidence>
<dbReference type="InterPro" id="IPR011008">
    <property type="entry name" value="Dimeric_a/b-barrel"/>
</dbReference>
<sequence length="115" mass="13126">MSERFAKAPSDHHYAVIFSSQLADDDDGYAEMGDKMFELALQQPGCFGAESARDETGFGITVSYWDSEESIARWKEDARHLVAQRMGIERWYTHYELRIARVERAYSGPRGRSVG</sequence>
<dbReference type="InterPro" id="IPR052936">
    <property type="entry name" value="Jasmonate_Hydroxylase-like"/>
</dbReference>
<dbReference type="EMBL" id="VENJ01000012">
    <property type="protein sequence ID" value="MTJ04921.1"/>
    <property type="molecule type" value="Genomic_DNA"/>
</dbReference>